<keyword evidence="1" id="KW-0540">Nuclease</keyword>
<evidence type="ECO:0000259" key="9">
    <source>
        <dbReference type="PROSITE" id="PS50828"/>
    </source>
</evidence>
<gene>
    <name evidence="10" type="ORF">FGO82_01745</name>
</gene>
<dbReference type="PANTHER" id="PTHR35562">
    <property type="entry name" value="DNA ENDONUCLEASE SMRA-RELATED"/>
    <property type="match status" value="1"/>
</dbReference>
<dbReference type="EMBL" id="VCID01000376">
    <property type="protein sequence ID" value="TNY48417.1"/>
    <property type="molecule type" value="Genomic_DNA"/>
</dbReference>
<keyword evidence="4 10" id="KW-0255">Endonuclease</keyword>
<dbReference type="PROSITE" id="PS50828">
    <property type="entry name" value="SMR"/>
    <property type="match status" value="1"/>
</dbReference>
<comment type="caution">
    <text evidence="10">The sequence shown here is derived from an EMBL/GenBank/DDBJ whole genome shotgun (WGS) entry which is preliminary data.</text>
</comment>
<dbReference type="GO" id="GO:0019843">
    <property type="term" value="F:rRNA binding"/>
    <property type="evidence" value="ECO:0007669"/>
    <property type="project" value="UniProtKB-KW"/>
</dbReference>
<evidence type="ECO:0000256" key="5">
    <source>
        <dbReference type="ARBA" id="ARBA00022801"/>
    </source>
</evidence>
<evidence type="ECO:0000256" key="1">
    <source>
        <dbReference type="ARBA" id="ARBA00022722"/>
    </source>
</evidence>
<feature type="domain" description="Smr" evidence="9">
    <location>
        <begin position="61"/>
        <end position="136"/>
    </location>
</feature>
<evidence type="ECO:0000256" key="3">
    <source>
        <dbReference type="ARBA" id="ARBA00022741"/>
    </source>
</evidence>
<dbReference type="PANTHER" id="PTHR35562:SF2">
    <property type="entry name" value="DNA ENDONUCLEASE SMRA-RELATED"/>
    <property type="match status" value="1"/>
</dbReference>
<evidence type="ECO:0000256" key="7">
    <source>
        <dbReference type="ARBA" id="ARBA00022884"/>
    </source>
</evidence>
<dbReference type="InterPro" id="IPR036063">
    <property type="entry name" value="Smr_dom_sf"/>
</dbReference>
<dbReference type="SUPFAM" id="SSF160443">
    <property type="entry name" value="SMR domain-like"/>
    <property type="match status" value="1"/>
</dbReference>
<evidence type="ECO:0000256" key="4">
    <source>
        <dbReference type="ARBA" id="ARBA00022759"/>
    </source>
</evidence>
<evidence type="ECO:0000313" key="11">
    <source>
        <dbReference type="Proteomes" id="UP000316580"/>
    </source>
</evidence>
<accession>A0A660A736</accession>
<keyword evidence="5" id="KW-0378">Hydrolase</keyword>
<evidence type="ECO:0000256" key="8">
    <source>
        <dbReference type="ARBA" id="ARBA00023125"/>
    </source>
</evidence>
<reference evidence="10 11" key="1">
    <citation type="submission" date="2019-05" db="EMBL/GenBank/DDBJ databases">
        <title>Novel genomic isolates of S.pyogenes and S.dysgalactiae subsp. equisimilis associated to necrotising fasciitis (NSTI).</title>
        <authorList>
            <person name="Barrantes I."/>
        </authorList>
    </citation>
    <scope>NUCLEOTIDE SEQUENCE [LARGE SCALE GENOMIC DNA]</scope>
    <source>
        <strain evidence="10 11">SPY6028</strain>
    </source>
</reference>
<dbReference type="GO" id="GO:0004519">
    <property type="term" value="F:endonuclease activity"/>
    <property type="evidence" value="ECO:0007669"/>
    <property type="project" value="UniProtKB-KW"/>
</dbReference>
<dbReference type="SMART" id="SM00463">
    <property type="entry name" value="SMR"/>
    <property type="match status" value="1"/>
</dbReference>
<dbReference type="RefSeq" id="WP_197033681.1">
    <property type="nucleotide sequence ID" value="NZ_VCID01000376.1"/>
</dbReference>
<proteinExistence type="predicted"/>
<name>A0A660A736_STRPY</name>
<sequence>GTLVKKLNDKKWEAQVGLIKMTLQEDEFSLVKVVEEVQKPKKKAINVVMKAATGGGPRARLDLRGKRYEEAMQELDAFIDQALLNNMSQVDIIHGIGTGVIREAVTKYLRRNKHVKSFGYAPQNAGGSGCTIANLG</sequence>
<keyword evidence="6" id="KW-0067">ATP-binding</keyword>
<protein>
    <submittedName>
        <fullName evidence="10">Endonuclease MutS2</fullName>
    </submittedName>
</protein>
<keyword evidence="3" id="KW-0547">Nucleotide-binding</keyword>
<dbReference type="Pfam" id="PF01713">
    <property type="entry name" value="Smr"/>
    <property type="match status" value="1"/>
</dbReference>
<evidence type="ECO:0000313" key="10">
    <source>
        <dbReference type="EMBL" id="TNY48417.1"/>
    </source>
</evidence>
<dbReference type="GO" id="GO:0003677">
    <property type="term" value="F:DNA binding"/>
    <property type="evidence" value="ECO:0007669"/>
    <property type="project" value="UniProtKB-KW"/>
</dbReference>
<keyword evidence="7" id="KW-0694">RNA-binding</keyword>
<evidence type="ECO:0000256" key="2">
    <source>
        <dbReference type="ARBA" id="ARBA00022730"/>
    </source>
</evidence>
<dbReference type="FunFam" id="3.30.1370.110:FF:000004">
    <property type="entry name" value="Endonuclease MutS2"/>
    <property type="match status" value="1"/>
</dbReference>
<dbReference type="AlphaFoldDB" id="A0A660A736"/>
<dbReference type="GO" id="GO:0005524">
    <property type="term" value="F:ATP binding"/>
    <property type="evidence" value="ECO:0007669"/>
    <property type="project" value="UniProtKB-KW"/>
</dbReference>
<dbReference type="GO" id="GO:0016787">
    <property type="term" value="F:hydrolase activity"/>
    <property type="evidence" value="ECO:0007669"/>
    <property type="project" value="UniProtKB-KW"/>
</dbReference>
<keyword evidence="8" id="KW-0238">DNA-binding</keyword>
<organism evidence="10 11">
    <name type="scientific">Streptococcus pyogenes</name>
    <dbReference type="NCBI Taxonomy" id="1314"/>
    <lineage>
        <taxon>Bacteria</taxon>
        <taxon>Bacillati</taxon>
        <taxon>Bacillota</taxon>
        <taxon>Bacilli</taxon>
        <taxon>Lactobacillales</taxon>
        <taxon>Streptococcaceae</taxon>
        <taxon>Streptococcus</taxon>
    </lineage>
</organism>
<keyword evidence="2" id="KW-0699">rRNA-binding</keyword>
<evidence type="ECO:0000256" key="6">
    <source>
        <dbReference type="ARBA" id="ARBA00022840"/>
    </source>
</evidence>
<feature type="non-terminal residue" evidence="10">
    <location>
        <position position="1"/>
    </location>
</feature>
<dbReference type="Proteomes" id="UP000316580">
    <property type="component" value="Unassembled WGS sequence"/>
</dbReference>
<dbReference type="Gene3D" id="3.30.1370.110">
    <property type="match status" value="1"/>
</dbReference>
<dbReference type="InterPro" id="IPR002625">
    <property type="entry name" value="Smr_dom"/>
</dbReference>